<protein>
    <submittedName>
        <fullName evidence="1">Uncharacterized protein</fullName>
    </submittedName>
</protein>
<dbReference type="Proteomes" id="UP001286589">
    <property type="component" value="Unassembled WGS sequence"/>
</dbReference>
<proteinExistence type="predicted"/>
<dbReference type="AlphaFoldDB" id="A0AB35RMB1"/>
<gene>
    <name evidence="1" type="ORF">R0H02_07930</name>
</gene>
<keyword evidence="2" id="KW-1185">Reference proteome</keyword>
<evidence type="ECO:0000313" key="1">
    <source>
        <dbReference type="EMBL" id="MDV2862387.1"/>
    </source>
</evidence>
<dbReference type="RefSeq" id="WP_085005792.1">
    <property type="nucleotide sequence ID" value="NZ_JAWJAC010000004.1"/>
</dbReference>
<dbReference type="EMBL" id="JAWJAC010000004">
    <property type="protein sequence ID" value="MDV2862387.1"/>
    <property type="molecule type" value="Genomic_DNA"/>
</dbReference>
<dbReference type="AntiFam" id="ANF00071">
    <property type="entry name" value="Translation of intergenic region"/>
</dbReference>
<name>A0AB35RMB1_9ENTR</name>
<sequence length="70" mass="8048">MLIYWCGFLVVVLVMFAHIMCLRRNCRAFRQDRDAQQEGYQRALKIIQSMQAKEQEQVEPEAASGSGVAQ</sequence>
<reference evidence="1 2" key="1">
    <citation type="submission" date="2023-10" db="EMBL/GenBank/DDBJ databases">
        <title>Phytobacter spp. The emergence of a new genus of hospital-origin enterobacteria encoding carbapenemases in Argentina.</title>
        <authorList>
            <person name="Vay C."/>
            <person name="Almuzara M."/>
            <person name="Traglia G.M."/>
            <person name="Campos J."/>
        </authorList>
    </citation>
    <scope>NUCLEOTIDE SEQUENCE [LARGE SCALE GENOMIC DNA]</scope>
    <source>
        <strain evidence="1 2">CVMA36</strain>
    </source>
</reference>
<evidence type="ECO:0000313" key="2">
    <source>
        <dbReference type="Proteomes" id="UP001286589"/>
    </source>
</evidence>
<accession>A0AB35RMB1</accession>
<organism evidence="1 2">
    <name type="scientific">Phytobacter ursingii</name>
    <dbReference type="NCBI Taxonomy" id="1972431"/>
    <lineage>
        <taxon>Bacteria</taxon>
        <taxon>Pseudomonadati</taxon>
        <taxon>Pseudomonadota</taxon>
        <taxon>Gammaproteobacteria</taxon>
        <taxon>Enterobacterales</taxon>
        <taxon>Enterobacteriaceae</taxon>
        <taxon>Phytobacter</taxon>
    </lineage>
</organism>
<comment type="caution">
    <text evidence="1">The sequence shown here is derived from an EMBL/GenBank/DDBJ whole genome shotgun (WGS) entry which is preliminary data.</text>
</comment>